<comment type="caution">
    <text evidence="1">The sequence shown here is derived from an EMBL/GenBank/DDBJ whole genome shotgun (WGS) entry which is preliminary data.</text>
</comment>
<name>A0A956M0Q6_UNCEI</name>
<reference evidence="1" key="1">
    <citation type="submission" date="2020-04" db="EMBL/GenBank/DDBJ databases">
        <authorList>
            <person name="Zhang T."/>
        </authorList>
    </citation>
    <scope>NUCLEOTIDE SEQUENCE</scope>
    <source>
        <strain evidence="1">HKST-UBA01</strain>
    </source>
</reference>
<evidence type="ECO:0000313" key="1">
    <source>
        <dbReference type="EMBL" id="MCA9728432.1"/>
    </source>
</evidence>
<reference evidence="1" key="2">
    <citation type="journal article" date="2021" name="Microbiome">
        <title>Successional dynamics and alternative stable states in a saline activated sludge microbial community over 9 years.</title>
        <authorList>
            <person name="Wang Y."/>
            <person name="Ye J."/>
            <person name="Ju F."/>
            <person name="Liu L."/>
            <person name="Boyd J.A."/>
            <person name="Deng Y."/>
            <person name="Parks D.H."/>
            <person name="Jiang X."/>
            <person name="Yin X."/>
            <person name="Woodcroft B.J."/>
            <person name="Tyson G.W."/>
            <person name="Hugenholtz P."/>
            <person name="Polz M.F."/>
            <person name="Zhang T."/>
        </authorList>
    </citation>
    <scope>NUCLEOTIDE SEQUENCE</scope>
    <source>
        <strain evidence="1">HKST-UBA01</strain>
    </source>
</reference>
<accession>A0A956M0Q6</accession>
<gene>
    <name evidence="1" type="ORF">KC729_12160</name>
</gene>
<feature type="non-terminal residue" evidence="1">
    <location>
        <position position="1"/>
    </location>
</feature>
<sequence length="506" mass="55316">IREDYINGQGLRNGQEYYYLVTAYSYNPEGVAGLKALESSFIVHAVTPQGAAAGVRYLDGDADTILAADHVTGSSDGQVIATIVDPSLTTGDTYEVTFDFLEEEVIEDGDTTVVTVPVWNLATTAGRSVLSEQRNLSGNGQYIAKDGIFWQVIGALPGWKRNDRPQPMVDEIISGGNPVTPDSHGGPGNDVFHSFNSTGEWLMSAGGGDGAEGRFTRDGGDEAALTSKDVILKWDNDPDNIGWWAFDGGEIGPLPFGLYERDPLSGEETRLIAILFTGTGDEAGTPGVYDIGNYTDVFTGWPATDWCYAYRFDPTVATYDEFVADAADGTIDNDPTTDELFARMIFASDGTEDHPDPILPSEGTVIQFSTTKPNTAIDKFRIETKGVSFETARLDNDLKRVLPVPNPYRNESTYEISQFARRIKFTNCPRECTIRVFNLAGDLIRTLEKDPGPSSIMEWNLLTNQGLPVASGVYIYHVEAKEGGRVVGTMNGKMAIFMEKERLNFF</sequence>
<proteinExistence type="predicted"/>
<dbReference type="EMBL" id="JAGQHR010000382">
    <property type="protein sequence ID" value="MCA9728432.1"/>
    <property type="molecule type" value="Genomic_DNA"/>
</dbReference>
<organism evidence="1 2">
    <name type="scientific">Eiseniibacteriota bacterium</name>
    <dbReference type="NCBI Taxonomy" id="2212470"/>
    <lineage>
        <taxon>Bacteria</taxon>
        <taxon>Candidatus Eiseniibacteriota</taxon>
    </lineage>
</organism>
<dbReference type="AlphaFoldDB" id="A0A956M0Q6"/>
<evidence type="ECO:0008006" key="3">
    <source>
        <dbReference type="Google" id="ProtNLM"/>
    </source>
</evidence>
<dbReference type="Gene3D" id="2.60.40.4070">
    <property type="match status" value="1"/>
</dbReference>
<protein>
    <recommendedName>
        <fullName evidence="3">T9SS type A sorting domain-containing protein</fullName>
    </recommendedName>
</protein>
<evidence type="ECO:0000313" key="2">
    <source>
        <dbReference type="Proteomes" id="UP000697710"/>
    </source>
</evidence>
<dbReference type="Proteomes" id="UP000697710">
    <property type="component" value="Unassembled WGS sequence"/>
</dbReference>